<gene>
    <name evidence="1" type="ORF">AVDCRST_MAG85-1354</name>
</gene>
<dbReference type="EMBL" id="CADCVT010000147">
    <property type="protein sequence ID" value="CAA9493467.1"/>
    <property type="molecule type" value="Genomic_DNA"/>
</dbReference>
<protein>
    <submittedName>
        <fullName evidence="1">Uncharacterized protein</fullName>
    </submittedName>
</protein>
<reference evidence="1" key="1">
    <citation type="submission" date="2020-02" db="EMBL/GenBank/DDBJ databases">
        <authorList>
            <person name="Meier V. D."/>
        </authorList>
    </citation>
    <scope>NUCLEOTIDE SEQUENCE</scope>
    <source>
        <strain evidence="1">AVDCRST_MAG85</strain>
    </source>
</reference>
<name>A0A6J4SA36_9ACTN</name>
<organism evidence="1">
    <name type="scientific">uncultured Solirubrobacteraceae bacterium</name>
    <dbReference type="NCBI Taxonomy" id="1162706"/>
    <lineage>
        <taxon>Bacteria</taxon>
        <taxon>Bacillati</taxon>
        <taxon>Actinomycetota</taxon>
        <taxon>Thermoleophilia</taxon>
        <taxon>Solirubrobacterales</taxon>
        <taxon>Solirubrobacteraceae</taxon>
        <taxon>environmental samples</taxon>
    </lineage>
</organism>
<sequence>MGGNTLMFLLLNGDGSYSLACKDWIQNLWFLYTRPDIVSQRDVTWLGEDKYGTNRDSADSHFRLLTERDGLTWIYDTTRGEALTRYRANPWADRGYLSREDPSEPQQQRFVLEDAGEISAGDWRGIKDRWPT</sequence>
<dbReference type="AlphaFoldDB" id="A0A6J4SA36"/>
<accession>A0A6J4SA36</accession>
<proteinExistence type="predicted"/>
<evidence type="ECO:0000313" key="1">
    <source>
        <dbReference type="EMBL" id="CAA9493467.1"/>
    </source>
</evidence>